<name>A0A1R3JSY1_9ROSI</name>
<sequence>MPNSLTNSALFHVHFTCDASFVSPTTNDPSFIMSYVSTVDHTTHLCGAGVPTLRHVWKAAQF</sequence>
<proteinExistence type="predicted"/>
<evidence type="ECO:0000313" key="1">
    <source>
        <dbReference type="EMBL" id="OMO98012.1"/>
    </source>
</evidence>
<gene>
    <name evidence="1" type="ORF">COLO4_14210</name>
</gene>
<reference evidence="2" key="1">
    <citation type="submission" date="2013-09" db="EMBL/GenBank/DDBJ databases">
        <title>Corchorus olitorius genome sequencing.</title>
        <authorList>
            <person name="Alam M."/>
            <person name="Haque M.S."/>
            <person name="Islam M.S."/>
            <person name="Emdad E.M."/>
            <person name="Islam M.M."/>
            <person name="Ahmed B."/>
            <person name="Halim A."/>
            <person name="Hossen Q.M.M."/>
            <person name="Hossain M.Z."/>
            <person name="Ahmed R."/>
            <person name="Khan M.M."/>
            <person name="Islam R."/>
            <person name="Rashid M.M."/>
            <person name="Khan S.A."/>
            <person name="Rahman M.S."/>
            <person name="Alam M."/>
            <person name="Yahiya A.S."/>
            <person name="Khan M.S."/>
            <person name="Azam M.S."/>
            <person name="Haque T."/>
            <person name="Lashkar M.Z.H."/>
            <person name="Akhand A.I."/>
            <person name="Morshed G."/>
            <person name="Roy S."/>
            <person name="Uddin K.S."/>
            <person name="Rabeya T."/>
            <person name="Hossain A.S."/>
            <person name="Chowdhury A."/>
            <person name="Snigdha A.R."/>
            <person name="Mortoza M.S."/>
            <person name="Matin S.A."/>
            <person name="Hoque S.M.E."/>
            <person name="Islam M.K."/>
            <person name="Roy D.K."/>
            <person name="Haider R."/>
            <person name="Moosa M.M."/>
            <person name="Elias S.M."/>
            <person name="Hasan A.M."/>
            <person name="Jahan S."/>
            <person name="Shafiuddin M."/>
            <person name="Mahmood N."/>
            <person name="Shommy N.S."/>
        </authorList>
    </citation>
    <scope>NUCLEOTIDE SEQUENCE [LARGE SCALE GENOMIC DNA]</scope>
    <source>
        <strain evidence="2">cv. O-4</strain>
    </source>
</reference>
<dbReference type="Proteomes" id="UP000187203">
    <property type="component" value="Unassembled WGS sequence"/>
</dbReference>
<evidence type="ECO:0000313" key="2">
    <source>
        <dbReference type="Proteomes" id="UP000187203"/>
    </source>
</evidence>
<protein>
    <submittedName>
        <fullName evidence="1">Uncharacterized protein</fullName>
    </submittedName>
</protein>
<keyword evidence="2" id="KW-1185">Reference proteome</keyword>
<dbReference type="EMBL" id="AWUE01015392">
    <property type="protein sequence ID" value="OMO98012.1"/>
    <property type="molecule type" value="Genomic_DNA"/>
</dbReference>
<comment type="caution">
    <text evidence="1">The sequence shown here is derived from an EMBL/GenBank/DDBJ whole genome shotgun (WGS) entry which is preliminary data.</text>
</comment>
<organism evidence="1 2">
    <name type="scientific">Corchorus olitorius</name>
    <dbReference type="NCBI Taxonomy" id="93759"/>
    <lineage>
        <taxon>Eukaryota</taxon>
        <taxon>Viridiplantae</taxon>
        <taxon>Streptophyta</taxon>
        <taxon>Embryophyta</taxon>
        <taxon>Tracheophyta</taxon>
        <taxon>Spermatophyta</taxon>
        <taxon>Magnoliopsida</taxon>
        <taxon>eudicotyledons</taxon>
        <taxon>Gunneridae</taxon>
        <taxon>Pentapetalae</taxon>
        <taxon>rosids</taxon>
        <taxon>malvids</taxon>
        <taxon>Malvales</taxon>
        <taxon>Malvaceae</taxon>
        <taxon>Grewioideae</taxon>
        <taxon>Apeibeae</taxon>
        <taxon>Corchorus</taxon>
    </lineage>
</organism>
<dbReference type="AlphaFoldDB" id="A0A1R3JSY1"/>
<accession>A0A1R3JSY1</accession>